<dbReference type="InParanoid" id="A0A2R5GB25"/>
<feature type="compositionally biased region" description="Pro residues" evidence="1">
    <location>
        <begin position="138"/>
        <end position="148"/>
    </location>
</feature>
<dbReference type="EMBL" id="BEYU01000009">
    <property type="protein sequence ID" value="GBG24894.1"/>
    <property type="molecule type" value="Genomic_DNA"/>
</dbReference>
<reference evidence="2 3" key="1">
    <citation type="submission" date="2017-12" db="EMBL/GenBank/DDBJ databases">
        <title>Sequencing, de novo assembly and annotation of complete genome of a new Thraustochytrid species, strain FCC1311.</title>
        <authorList>
            <person name="Sedici K."/>
            <person name="Godart F."/>
            <person name="Aiese Cigliano R."/>
            <person name="Sanseverino W."/>
            <person name="Barakat M."/>
            <person name="Ortet P."/>
            <person name="Marechal E."/>
            <person name="Cagnac O."/>
            <person name="Amato A."/>
        </authorList>
    </citation>
    <scope>NUCLEOTIDE SEQUENCE [LARGE SCALE GENOMIC DNA]</scope>
</reference>
<feature type="compositionally biased region" description="Acidic residues" evidence="1">
    <location>
        <begin position="348"/>
        <end position="368"/>
    </location>
</feature>
<protein>
    <submittedName>
        <fullName evidence="2">Uncharacterized protein</fullName>
    </submittedName>
</protein>
<feature type="compositionally biased region" description="Acidic residues" evidence="1">
    <location>
        <begin position="213"/>
        <end position="231"/>
    </location>
</feature>
<feature type="region of interest" description="Disordered" evidence="1">
    <location>
        <begin position="87"/>
        <end position="273"/>
    </location>
</feature>
<evidence type="ECO:0000313" key="2">
    <source>
        <dbReference type="EMBL" id="GBG24894.1"/>
    </source>
</evidence>
<feature type="region of interest" description="Disordered" evidence="1">
    <location>
        <begin position="342"/>
        <end position="374"/>
    </location>
</feature>
<evidence type="ECO:0000256" key="1">
    <source>
        <dbReference type="SAM" id="MobiDB-lite"/>
    </source>
</evidence>
<organism evidence="2 3">
    <name type="scientific">Hondaea fermentalgiana</name>
    <dbReference type="NCBI Taxonomy" id="2315210"/>
    <lineage>
        <taxon>Eukaryota</taxon>
        <taxon>Sar</taxon>
        <taxon>Stramenopiles</taxon>
        <taxon>Bigyra</taxon>
        <taxon>Labyrinthulomycetes</taxon>
        <taxon>Thraustochytrida</taxon>
        <taxon>Thraustochytriidae</taxon>
        <taxon>Hondaea</taxon>
    </lineage>
</organism>
<evidence type="ECO:0000313" key="3">
    <source>
        <dbReference type="Proteomes" id="UP000241890"/>
    </source>
</evidence>
<feature type="compositionally biased region" description="Pro residues" evidence="1">
    <location>
        <begin position="156"/>
        <end position="169"/>
    </location>
</feature>
<dbReference type="AlphaFoldDB" id="A0A2R5GB25"/>
<keyword evidence="3" id="KW-1185">Reference proteome</keyword>
<accession>A0A2R5GB25</accession>
<feature type="compositionally biased region" description="Acidic residues" evidence="1">
    <location>
        <begin position="243"/>
        <end position="260"/>
    </location>
</feature>
<name>A0A2R5GB25_9STRA</name>
<sequence>MAENESGSDLATRVLELKRRALGLKREGKLEEAKDLLAQARDLELADVKVEDVEDPLVLKKLALSYKRRGLLQEAKAALVKAKALEAATAQETKDAAQDQARQEAMEAAKDLKNAGSDASTPHIPPKETPVPLQKTPVPEPSPPPPALPMNRKPPTSEPSLPPPAPVRLPTPQVSSQHKEEGNGGDDQDNISETSDLQREYQMLLEGGSAGGEDVDEEDVGDAGSGGDDDAALLAQYGALMGEDAENLDLDNDEDGDGSDNEASPELTDEELLDVDTLEELMEIGEPLPSKETYDARALAHKQKALAFKRAGDLERAKAALRLAKQFEAAAVRVVDLAKRGPAKAGGDELDFGSDNDDENDDNDDGEDPNDRSMMNFSQEELADPDLLAEMISIGMKVPAPEDLVDKATALKREALQFKKAGDMENAKAKLRDAKAMEAQAQIIAKALRKASPGNGDDENELDVDIEAVLAGEVDVDDLLANQDGEKRKSKKRANVSASSATKATVEKKPRKTAAELKAEAIQFKKENKLPEAAQAFREYKAALAEEEAARAKAASEECARLLNGEAELADEQIRLFQFYAIFGRRAVLGKQQRDLWAAYARACRQAAKAPPTEAYGRSEKVALQRITNDLRFVETDVDVMDGDLHVSVVCLLQTRQIEALAGVPEGSTLRVDCTVGLPPSEAQSDGSISCSFTPASEQASPALAATADSIAFLKVLRLPMPRGETKYARMVLRRMPRKKAEFHVIAVPPAPAPDPNAGSFFRFRKATPPPEVEPVLLGKVVIDLKPLLDCNHIVGDFPLMGRSARRPAGGILRLAMRSGRPFSPEAPATIDNSAEGGAELQAFAPLDLSGGQA</sequence>
<dbReference type="PANTHER" id="PTHR47553">
    <property type="entry name" value="MYOSIN-11"/>
    <property type="match status" value="1"/>
</dbReference>
<dbReference type="PANTHER" id="PTHR47553:SF1">
    <property type="entry name" value="RING_FYVE_PHD ZINC FINGER SUPERFAMILY PROTEIN"/>
    <property type="match status" value="1"/>
</dbReference>
<gene>
    <name evidence="2" type="ORF">FCC1311_011122</name>
</gene>
<proteinExistence type="predicted"/>
<feature type="compositionally biased region" description="Basic and acidic residues" evidence="1">
    <location>
        <begin position="92"/>
        <end position="113"/>
    </location>
</feature>
<dbReference type="Proteomes" id="UP000241890">
    <property type="component" value="Unassembled WGS sequence"/>
</dbReference>
<comment type="caution">
    <text evidence="2">The sequence shown here is derived from an EMBL/GenBank/DDBJ whole genome shotgun (WGS) entry which is preliminary data.</text>
</comment>
<feature type="region of interest" description="Disordered" evidence="1">
    <location>
        <begin position="481"/>
        <end position="512"/>
    </location>
</feature>